<organism evidence="8 9">
    <name type="scientific">Rhizopus stolonifer</name>
    <name type="common">Rhizopus nigricans</name>
    <dbReference type="NCBI Taxonomy" id="4846"/>
    <lineage>
        <taxon>Eukaryota</taxon>
        <taxon>Fungi</taxon>
        <taxon>Fungi incertae sedis</taxon>
        <taxon>Mucoromycota</taxon>
        <taxon>Mucoromycotina</taxon>
        <taxon>Mucoromycetes</taxon>
        <taxon>Mucorales</taxon>
        <taxon>Mucorineae</taxon>
        <taxon>Rhizopodaceae</taxon>
        <taxon>Rhizopus</taxon>
    </lineage>
</organism>
<evidence type="ECO:0000313" key="9">
    <source>
        <dbReference type="Proteomes" id="UP000253551"/>
    </source>
</evidence>
<dbReference type="Pfam" id="PF04925">
    <property type="entry name" value="SHQ1"/>
    <property type="match status" value="1"/>
</dbReference>
<dbReference type="GO" id="GO:0051082">
    <property type="term" value="F:unfolded protein binding"/>
    <property type="evidence" value="ECO:0007669"/>
    <property type="project" value="TreeGrafter"/>
</dbReference>
<dbReference type="InterPro" id="IPR039742">
    <property type="entry name" value="Shq1"/>
</dbReference>
<keyword evidence="6" id="KW-0175">Coiled coil</keyword>
<dbReference type="Gene3D" id="2.60.40.790">
    <property type="match status" value="1"/>
</dbReference>
<dbReference type="AlphaFoldDB" id="A0A367IZC6"/>
<sequence length="457" mass="53548">AKEIDSLIEVLPGIQQTEDEQIDLLKTLEEQNKAANREYEEAIEEMVDQDNTFVYVTINTPHVRAQDVDLFVEGSEFRFYLRPYFLRLHLPGNVIEDDQSKAVYDPSAGQFNIKVSKETPGQVFNDLDLLSKLLARKGEPEKKPLIEVIGGDDVMEEANEFNWEIPQELPSDETMLGTEAYYGFNQQYTGYFRHVQETSNEINELQSPETSMTIESRRQERVQRENDKFDEDYYCSDYAMDEEIQNVIKYKTVYSKELKRIQKEEAAQLTFTEQEEELMRQLPRKEYLISNEKAVYLGLIDLLFAYSYNHRVTEGEGNVESCWCIGKLSSSLSSLEQFSVLKDVTISSVRRSLVYPLYRHIGLAEKVLQDVYILIRLGKRAILKALLDMKYMFDHHDVYYIYSKIYLDDYCVWIQHASDQILRTLAHELHHSKVDKNELGWDLEEIEEIARNYKKSE</sequence>
<dbReference type="InterPro" id="IPR048696">
    <property type="entry name" value="SHQ1-like_CS"/>
</dbReference>
<evidence type="ECO:0000256" key="1">
    <source>
        <dbReference type="ARBA" id="ARBA00004123"/>
    </source>
</evidence>
<proteinExistence type="inferred from homology"/>
<dbReference type="InterPro" id="IPR008978">
    <property type="entry name" value="HSP20-like_chaperone"/>
</dbReference>
<comment type="similarity">
    <text evidence="2">Belongs to the SHQ1 family.</text>
</comment>
<dbReference type="SUPFAM" id="SSF140718">
    <property type="entry name" value="Mediator hinge subcomplex-like"/>
    <property type="match status" value="1"/>
</dbReference>
<dbReference type="GO" id="GO:0000493">
    <property type="term" value="P:box H/ACA snoRNP assembly"/>
    <property type="evidence" value="ECO:0007669"/>
    <property type="project" value="InterPro"/>
</dbReference>
<feature type="non-terminal residue" evidence="8">
    <location>
        <position position="1"/>
    </location>
</feature>
<dbReference type="GO" id="GO:0005654">
    <property type="term" value="C:nucleoplasm"/>
    <property type="evidence" value="ECO:0007669"/>
    <property type="project" value="TreeGrafter"/>
</dbReference>
<evidence type="ECO:0000256" key="6">
    <source>
        <dbReference type="SAM" id="Coils"/>
    </source>
</evidence>
<keyword evidence="3" id="KW-0805">Transcription regulation</keyword>
<evidence type="ECO:0000256" key="4">
    <source>
        <dbReference type="ARBA" id="ARBA00023163"/>
    </source>
</evidence>
<dbReference type="PROSITE" id="PS51203">
    <property type="entry name" value="CS"/>
    <property type="match status" value="1"/>
</dbReference>
<reference evidence="8 9" key="1">
    <citation type="journal article" date="2018" name="G3 (Bethesda)">
        <title>Phylogenetic and Phylogenomic Definition of Rhizopus Species.</title>
        <authorList>
            <person name="Gryganskyi A.P."/>
            <person name="Golan J."/>
            <person name="Dolatabadi S."/>
            <person name="Mondo S."/>
            <person name="Robb S."/>
            <person name="Idnurm A."/>
            <person name="Muszewska A."/>
            <person name="Steczkiewicz K."/>
            <person name="Masonjones S."/>
            <person name="Liao H.L."/>
            <person name="Gajdeczka M.T."/>
            <person name="Anike F."/>
            <person name="Vuek A."/>
            <person name="Anishchenko I.M."/>
            <person name="Voigt K."/>
            <person name="de Hoog G.S."/>
            <person name="Smith M.E."/>
            <person name="Heitman J."/>
            <person name="Vilgalys R."/>
            <person name="Stajich J.E."/>
        </authorList>
    </citation>
    <scope>NUCLEOTIDE SEQUENCE [LARGE SCALE GENOMIC DNA]</scope>
    <source>
        <strain evidence="8 9">LSU 92-RS-03</strain>
    </source>
</reference>
<dbReference type="OrthoDB" id="73639at2759"/>
<dbReference type="Pfam" id="PF21413">
    <property type="entry name" value="SHQ1-like_CS"/>
    <property type="match status" value="1"/>
</dbReference>
<keyword evidence="4" id="KW-0804">Transcription</keyword>
<dbReference type="InterPro" id="IPR007052">
    <property type="entry name" value="CS_dom"/>
</dbReference>
<dbReference type="InterPro" id="IPR037212">
    <property type="entry name" value="Med7/Med21-like"/>
</dbReference>
<comment type="caution">
    <text evidence="8">The sequence shown here is derived from an EMBL/GenBank/DDBJ whole genome shotgun (WGS) entry which is preliminary data.</text>
</comment>
<comment type="subcellular location">
    <subcellularLocation>
        <location evidence="1">Nucleus</location>
    </subcellularLocation>
</comment>
<dbReference type="Gene3D" id="6.10.280.10">
    <property type="entry name" value="Mediator complex, subunit Med21"/>
    <property type="match status" value="1"/>
</dbReference>
<evidence type="ECO:0000256" key="2">
    <source>
        <dbReference type="ARBA" id="ARBA00005607"/>
    </source>
</evidence>
<evidence type="ECO:0000313" key="8">
    <source>
        <dbReference type="EMBL" id="RCH83038.1"/>
    </source>
</evidence>
<dbReference type="SUPFAM" id="SSF49764">
    <property type="entry name" value="HSP20-like chaperones"/>
    <property type="match status" value="1"/>
</dbReference>
<dbReference type="Proteomes" id="UP000253551">
    <property type="component" value="Unassembled WGS sequence"/>
</dbReference>
<dbReference type="InterPro" id="IPR007009">
    <property type="entry name" value="Shq1_C"/>
</dbReference>
<protein>
    <recommendedName>
        <fullName evidence="7">CS domain-containing protein</fullName>
    </recommendedName>
</protein>
<dbReference type="GO" id="GO:0016592">
    <property type="term" value="C:mediator complex"/>
    <property type="evidence" value="ECO:0007669"/>
    <property type="project" value="InterPro"/>
</dbReference>
<dbReference type="PANTHER" id="PTHR12967">
    <property type="entry name" value="PROTEIN SHQ1 HOMOLOG"/>
    <property type="match status" value="1"/>
</dbReference>
<evidence type="ECO:0000256" key="5">
    <source>
        <dbReference type="ARBA" id="ARBA00023242"/>
    </source>
</evidence>
<feature type="domain" description="CS" evidence="7">
    <location>
        <begin position="40"/>
        <end position="128"/>
    </location>
</feature>
<dbReference type="CDD" id="cd06463">
    <property type="entry name" value="p23_like"/>
    <property type="match status" value="1"/>
</dbReference>
<dbReference type="EMBL" id="PJQM01004881">
    <property type="protein sequence ID" value="RCH83038.1"/>
    <property type="molecule type" value="Genomic_DNA"/>
</dbReference>
<evidence type="ECO:0000256" key="3">
    <source>
        <dbReference type="ARBA" id="ARBA00023015"/>
    </source>
</evidence>
<keyword evidence="9" id="KW-1185">Reference proteome</keyword>
<name>A0A367IZC6_RHIST</name>
<accession>A0A367IZC6</accession>
<dbReference type="STRING" id="4846.A0A367IZC6"/>
<dbReference type="PANTHER" id="PTHR12967:SF0">
    <property type="entry name" value="PROTEIN SHQ1 HOMOLOG"/>
    <property type="match status" value="1"/>
</dbReference>
<dbReference type="GO" id="GO:0005737">
    <property type="term" value="C:cytoplasm"/>
    <property type="evidence" value="ECO:0007669"/>
    <property type="project" value="TreeGrafter"/>
</dbReference>
<feature type="coiled-coil region" evidence="6">
    <location>
        <begin position="14"/>
        <end position="52"/>
    </location>
</feature>
<evidence type="ECO:0000259" key="7">
    <source>
        <dbReference type="PROSITE" id="PS51203"/>
    </source>
</evidence>
<gene>
    <name evidence="8" type="ORF">CU098_000590</name>
</gene>
<keyword evidence="5" id="KW-0539">Nucleus</keyword>